<keyword evidence="2" id="KW-1133">Transmembrane helix</keyword>
<reference evidence="3" key="1">
    <citation type="submission" date="2023-03" db="EMBL/GenBank/DDBJ databases">
        <title>Massive genome expansion in bonnet fungi (Mycena s.s.) driven by repeated elements and novel gene families across ecological guilds.</title>
        <authorList>
            <consortium name="Lawrence Berkeley National Laboratory"/>
            <person name="Harder C.B."/>
            <person name="Miyauchi S."/>
            <person name="Viragh M."/>
            <person name="Kuo A."/>
            <person name="Thoen E."/>
            <person name="Andreopoulos B."/>
            <person name="Lu D."/>
            <person name="Skrede I."/>
            <person name="Drula E."/>
            <person name="Henrissat B."/>
            <person name="Morin E."/>
            <person name="Kohler A."/>
            <person name="Barry K."/>
            <person name="LaButti K."/>
            <person name="Morin E."/>
            <person name="Salamov A."/>
            <person name="Lipzen A."/>
            <person name="Mereny Z."/>
            <person name="Hegedus B."/>
            <person name="Baldrian P."/>
            <person name="Stursova M."/>
            <person name="Weitz H."/>
            <person name="Taylor A."/>
            <person name="Grigoriev I.V."/>
            <person name="Nagy L.G."/>
            <person name="Martin F."/>
            <person name="Kauserud H."/>
        </authorList>
    </citation>
    <scope>NUCLEOTIDE SEQUENCE</scope>
    <source>
        <strain evidence="3">9144</strain>
    </source>
</reference>
<evidence type="ECO:0000313" key="3">
    <source>
        <dbReference type="EMBL" id="KAJ7199620.1"/>
    </source>
</evidence>
<dbReference type="AlphaFoldDB" id="A0AAD6V4V9"/>
<organism evidence="3 4">
    <name type="scientific">Mycena pura</name>
    <dbReference type="NCBI Taxonomy" id="153505"/>
    <lineage>
        <taxon>Eukaryota</taxon>
        <taxon>Fungi</taxon>
        <taxon>Dikarya</taxon>
        <taxon>Basidiomycota</taxon>
        <taxon>Agaricomycotina</taxon>
        <taxon>Agaricomycetes</taxon>
        <taxon>Agaricomycetidae</taxon>
        <taxon>Agaricales</taxon>
        <taxon>Marasmiineae</taxon>
        <taxon>Mycenaceae</taxon>
        <taxon>Mycena</taxon>
    </lineage>
</organism>
<keyword evidence="2" id="KW-0812">Transmembrane</keyword>
<feature type="transmembrane region" description="Helical" evidence="2">
    <location>
        <begin position="168"/>
        <end position="190"/>
    </location>
</feature>
<feature type="transmembrane region" description="Helical" evidence="2">
    <location>
        <begin position="211"/>
        <end position="229"/>
    </location>
</feature>
<feature type="transmembrane region" description="Helical" evidence="2">
    <location>
        <begin position="94"/>
        <end position="117"/>
    </location>
</feature>
<evidence type="ECO:0000313" key="4">
    <source>
        <dbReference type="Proteomes" id="UP001219525"/>
    </source>
</evidence>
<feature type="transmembrane region" description="Helical" evidence="2">
    <location>
        <begin position="12"/>
        <end position="33"/>
    </location>
</feature>
<feature type="transmembrane region" description="Helical" evidence="2">
    <location>
        <begin position="45"/>
        <end position="64"/>
    </location>
</feature>
<proteinExistence type="predicted"/>
<evidence type="ECO:0000256" key="2">
    <source>
        <dbReference type="SAM" id="Phobius"/>
    </source>
</evidence>
<feature type="transmembrane region" description="Helical" evidence="2">
    <location>
        <begin position="124"/>
        <end position="148"/>
    </location>
</feature>
<dbReference type="Proteomes" id="UP001219525">
    <property type="component" value="Unassembled WGS sequence"/>
</dbReference>
<dbReference type="EMBL" id="JARJCW010000067">
    <property type="protein sequence ID" value="KAJ7199620.1"/>
    <property type="molecule type" value="Genomic_DNA"/>
</dbReference>
<accession>A0AAD6V4V9</accession>
<comment type="caution">
    <text evidence="3">The sequence shown here is derived from an EMBL/GenBank/DDBJ whole genome shotgun (WGS) entry which is preliminary data.</text>
</comment>
<feature type="region of interest" description="Disordered" evidence="1">
    <location>
        <begin position="283"/>
        <end position="334"/>
    </location>
</feature>
<feature type="compositionally biased region" description="Basic and acidic residues" evidence="1">
    <location>
        <begin position="283"/>
        <end position="295"/>
    </location>
</feature>
<name>A0AAD6V4V9_9AGAR</name>
<evidence type="ECO:0000256" key="1">
    <source>
        <dbReference type="SAM" id="MobiDB-lite"/>
    </source>
</evidence>
<gene>
    <name evidence="3" type="ORF">GGX14DRAFT_467639</name>
</gene>
<keyword evidence="4" id="KW-1185">Reference proteome</keyword>
<sequence length="334" mass="35855">MLTYSKSALIGAILETLAYGLYLSYFVQCLRIIVARKNVKGRVSLQLFLTSLVLFLLITMRMVLDNKAVVAAFTDDPITPNAADMYLESFGNGAMFRTGTYIALTIVADIFIVYRVYAVWGGSLLVTALPFLLAIADIVTGGLLIQAIHDLAVGSSPDGKNVSTHAVIFYSFTLSLNVLCTLLISLRIYLTKRRAEGVIVSSLDLGTTMTIVIESAAIYSACLVAMIVPTALGNNVQYCILSVFSLIIVRIGSGISPHSSGVPASGLQFAQGTRTGTQFDAADTRASRVSDDNRIQLHLGNGTQSNELDSSSDREKPGSGGKEHRGESPEKEQV</sequence>
<keyword evidence="2" id="KW-0472">Membrane</keyword>
<feature type="compositionally biased region" description="Basic and acidic residues" evidence="1">
    <location>
        <begin position="311"/>
        <end position="334"/>
    </location>
</feature>
<protein>
    <submittedName>
        <fullName evidence="3">Uncharacterized protein</fullName>
    </submittedName>
</protein>